<dbReference type="CDD" id="cd00038">
    <property type="entry name" value="CAP_ED"/>
    <property type="match status" value="1"/>
</dbReference>
<dbReference type="Gene3D" id="2.60.120.10">
    <property type="entry name" value="Jelly Rolls"/>
    <property type="match status" value="1"/>
</dbReference>
<gene>
    <name evidence="6" type="primary">fnr</name>
    <name evidence="6" type="ORF">Asi03nite_49590</name>
</gene>
<comment type="caution">
    <text evidence="6">The sequence shown here is derived from an EMBL/GenBank/DDBJ whole genome shotgun (WGS) entry which is preliminary data.</text>
</comment>
<reference evidence="6" key="1">
    <citation type="submission" date="2021-01" db="EMBL/GenBank/DDBJ databases">
        <title>Whole genome shotgun sequence of Actinoplanes siamensis NBRC 109076.</title>
        <authorList>
            <person name="Komaki H."/>
            <person name="Tamura T."/>
        </authorList>
    </citation>
    <scope>NUCLEOTIDE SEQUENCE</scope>
    <source>
        <strain evidence="6">NBRC 109076</strain>
    </source>
</reference>
<accession>A0A919NAD3</accession>
<dbReference type="InterPro" id="IPR012318">
    <property type="entry name" value="HTH_CRP"/>
</dbReference>
<organism evidence="6 7">
    <name type="scientific">Actinoplanes siamensis</name>
    <dbReference type="NCBI Taxonomy" id="1223317"/>
    <lineage>
        <taxon>Bacteria</taxon>
        <taxon>Bacillati</taxon>
        <taxon>Actinomycetota</taxon>
        <taxon>Actinomycetes</taxon>
        <taxon>Micromonosporales</taxon>
        <taxon>Micromonosporaceae</taxon>
        <taxon>Actinoplanes</taxon>
    </lineage>
</organism>
<evidence type="ECO:0000259" key="4">
    <source>
        <dbReference type="PROSITE" id="PS50042"/>
    </source>
</evidence>
<dbReference type="GO" id="GO:0005829">
    <property type="term" value="C:cytosol"/>
    <property type="evidence" value="ECO:0007669"/>
    <property type="project" value="TreeGrafter"/>
</dbReference>
<dbReference type="SMART" id="SM00419">
    <property type="entry name" value="HTH_CRP"/>
    <property type="match status" value="1"/>
</dbReference>
<proteinExistence type="predicted"/>
<dbReference type="RefSeq" id="WP_203682822.1">
    <property type="nucleotide sequence ID" value="NZ_BOMW01000049.1"/>
</dbReference>
<dbReference type="InterPro" id="IPR018490">
    <property type="entry name" value="cNMP-bd_dom_sf"/>
</dbReference>
<keyword evidence="3" id="KW-0804">Transcription</keyword>
<keyword evidence="1" id="KW-0805">Transcription regulation</keyword>
<protein>
    <submittedName>
        <fullName evidence="6">Crp/Fnr family transcriptional regulator</fullName>
    </submittedName>
</protein>
<dbReference type="GO" id="GO:0003700">
    <property type="term" value="F:DNA-binding transcription factor activity"/>
    <property type="evidence" value="ECO:0007669"/>
    <property type="project" value="TreeGrafter"/>
</dbReference>
<evidence type="ECO:0000256" key="3">
    <source>
        <dbReference type="ARBA" id="ARBA00023163"/>
    </source>
</evidence>
<dbReference type="Gene3D" id="1.10.10.10">
    <property type="entry name" value="Winged helix-like DNA-binding domain superfamily/Winged helix DNA-binding domain"/>
    <property type="match status" value="1"/>
</dbReference>
<dbReference type="SUPFAM" id="SSF51206">
    <property type="entry name" value="cAMP-binding domain-like"/>
    <property type="match status" value="1"/>
</dbReference>
<dbReference type="AlphaFoldDB" id="A0A919NAD3"/>
<dbReference type="InterPro" id="IPR050397">
    <property type="entry name" value="Env_Response_Regulators"/>
</dbReference>
<dbReference type="InterPro" id="IPR036390">
    <property type="entry name" value="WH_DNA-bd_sf"/>
</dbReference>
<name>A0A919NAD3_9ACTN</name>
<feature type="domain" description="Cyclic nucleotide-binding" evidence="4">
    <location>
        <begin position="7"/>
        <end position="110"/>
    </location>
</feature>
<dbReference type="SMART" id="SM00100">
    <property type="entry name" value="cNMP"/>
    <property type="match status" value="1"/>
</dbReference>
<evidence type="ECO:0000256" key="1">
    <source>
        <dbReference type="ARBA" id="ARBA00023015"/>
    </source>
</evidence>
<dbReference type="PANTHER" id="PTHR24567:SF74">
    <property type="entry name" value="HTH-TYPE TRANSCRIPTIONAL REGULATOR ARCR"/>
    <property type="match status" value="1"/>
</dbReference>
<dbReference type="EMBL" id="BOMW01000049">
    <property type="protein sequence ID" value="GIF07421.1"/>
    <property type="molecule type" value="Genomic_DNA"/>
</dbReference>
<evidence type="ECO:0000256" key="2">
    <source>
        <dbReference type="ARBA" id="ARBA00023125"/>
    </source>
</evidence>
<dbReference type="PANTHER" id="PTHR24567">
    <property type="entry name" value="CRP FAMILY TRANSCRIPTIONAL REGULATORY PROTEIN"/>
    <property type="match status" value="1"/>
</dbReference>
<evidence type="ECO:0000259" key="5">
    <source>
        <dbReference type="PROSITE" id="PS51063"/>
    </source>
</evidence>
<dbReference type="InterPro" id="IPR014710">
    <property type="entry name" value="RmlC-like_jellyroll"/>
</dbReference>
<dbReference type="InterPro" id="IPR036388">
    <property type="entry name" value="WH-like_DNA-bd_sf"/>
</dbReference>
<dbReference type="Proteomes" id="UP000629619">
    <property type="component" value="Unassembled WGS sequence"/>
</dbReference>
<dbReference type="PROSITE" id="PS51063">
    <property type="entry name" value="HTH_CRP_2"/>
    <property type="match status" value="1"/>
</dbReference>
<dbReference type="InterPro" id="IPR000595">
    <property type="entry name" value="cNMP-bd_dom"/>
</dbReference>
<sequence length="218" mass="23557">MHQGAGLLAHLAPPEWRDICAAGIPVHFRTSSVLLRQGDPTDHVHVIVAGCVKATRCEPDGSQALLTLRAAGDVVGDLAAVDRGPRSATVTALTDVISHLLSGEQFRRILARPTVAAGFAAYTVGRLREADRHRTEMAVLPVRQRLFRTLLRLDRAAGRPPIRLPQRELAELIGASRNAVVAELAALRRQGVVATGRREIEVVDLERLAAIADESTMD</sequence>
<evidence type="ECO:0000313" key="7">
    <source>
        <dbReference type="Proteomes" id="UP000629619"/>
    </source>
</evidence>
<keyword evidence="2" id="KW-0238">DNA-binding</keyword>
<evidence type="ECO:0000313" key="6">
    <source>
        <dbReference type="EMBL" id="GIF07421.1"/>
    </source>
</evidence>
<dbReference type="PROSITE" id="PS50042">
    <property type="entry name" value="CNMP_BINDING_3"/>
    <property type="match status" value="1"/>
</dbReference>
<feature type="domain" description="HTH crp-type" evidence="5">
    <location>
        <begin position="140"/>
        <end position="206"/>
    </location>
</feature>
<dbReference type="Pfam" id="PF00027">
    <property type="entry name" value="cNMP_binding"/>
    <property type="match status" value="1"/>
</dbReference>
<dbReference type="SUPFAM" id="SSF46785">
    <property type="entry name" value="Winged helix' DNA-binding domain"/>
    <property type="match status" value="1"/>
</dbReference>
<dbReference type="GO" id="GO:0003677">
    <property type="term" value="F:DNA binding"/>
    <property type="evidence" value="ECO:0007669"/>
    <property type="project" value="UniProtKB-KW"/>
</dbReference>
<keyword evidence="7" id="KW-1185">Reference proteome</keyword>
<dbReference type="Pfam" id="PF13545">
    <property type="entry name" value="HTH_Crp_2"/>
    <property type="match status" value="1"/>
</dbReference>